<gene>
    <name evidence="3" type="ORF">EJB05_36841</name>
</gene>
<sequence length="289" mass="31920">MHSPYGWATGGIAGPSRPTVGRQGPVAPLSGDCGAQSPDRWATGSGYLSRAAARPPRAVRGEFTEEERGERKGEEERRGGEGREGKGKKKRRRGRRKKRKGGGRKGRKKKKVRAIGYNENGVDLSEFQSVCKGVPKPNEKTMTGIRNWLMKLFRLDQNQHGIQYTSWTQATDVAGPSSYVPHMAPIDYEYAEEDERRHRRSPTPAFDFDSYFAPVQNEPNIVPDSQLSGAPPATQVSQGGYETPLPQGRPTRHVVPPEPLTYSADHVWAGRRAAKPGTLRGVAPKRGRI</sequence>
<organism evidence="3 4">
    <name type="scientific">Eragrostis curvula</name>
    <name type="common">weeping love grass</name>
    <dbReference type="NCBI Taxonomy" id="38414"/>
    <lineage>
        <taxon>Eukaryota</taxon>
        <taxon>Viridiplantae</taxon>
        <taxon>Streptophyta</taxon>
        <taxon>Embryophyta</taxon>
        <taxon>Tracheophyta</taxon>
        <taxon>Spermatophyta</taxon>
        <taxon>Magnoliopsida</taxon>
        <taxon>Liliopsida</taxon>
        <taxon>Poales</taxon>
        <taxon>Poaceae</taxon>
        <taxon>PACMAD clade</taxon>
        <taxon>Chloridoideae</taxon>
        <taxon>Eragrostideae</taxon>
        <taxon>Eragrostidinae</taxon>
        <taxon>Eragrostis</taxon>
    </lineage>
</organism>
<reference evidence="3 4" key="1">
    <citation type="journal article" date="2019" name="Sci. Rep.">
        <title>A high-quality genome of Eragrostis curvula grass provides insights into Poaceae evolution and supports new strategies to enhance forage quality.</title>
        <authorList>
            <person name="Carballo J."/>
            <person name="Santos B.A.C.M."/>
            <person name="Zappacosta D."/>
            <person name="Garbus I."/>
            <person name="Selva J.P."/>
            <person name="Gallo C.A."/>
            <person name="Diaz A."/>
            <person name="Albertini E."/>
            <person name="Caccamo M."/>
            <person name="Echenique V."/>
        </authorList>
    </citation>
    <scope>NUCLEOTIDE SEQUENCE [LARGE SCALE GENOMIC DNA]</scope>
    <source>
        <strain evidence="4">cv. Victoria</strain>
        <tissue evidence="3">Leaf</tissue>
    </source>
</reference>
<evidence type="ECO:0000313" key="3">
    <source>
        <dbReference type="EMBL" id="TVU20626.1"/>
    </source>
</evidence>
<dbReference type="InterPro" id="IPR015401">
    <property type="entry name" value="Transposase_MuDR_N"/>
</dbReference>
<feature type="non-terminal residue" evidence="3">
    <location>
        <position position="1"/>
    </location>
</feature>
<dbReference type="Pfam" id="PF09322">
    <property type="entry name" value="DUF1979"/>
    <property type="match status" value="1"/>
</dbReference>
<name>A0A5J9UAS3_9POAL</name>
<feature type="domain" description="Transposase MuDR N-terminal" evidence="2">
    <location>
        <begin position="119"/>
        <end position="156"/>
    </location>
</feature>
<keyword evidence="4" id="KW-1185">Reference proteome</keyword>
<dbReference type="Proteomes" id="UP000324897">
    <property type="component" value="Chromosome 7"/>
</dbReference>
<feature type="compositionally biased region" description="Basic residues" evidence="1">
    <location>
        <begin position="86"/>
        <end position="112"/>
    </location>
</feature>
<comment type="caution">
    <text evidence="3">The sequence shown here is derived from an EMBL/GenBank/DDBJ whole genome shotgun (WGS) entry which is preliminary data.</text>
</comment>
<feature type="compositionally biased region" description="Polar residues" evidence="1">
    <location>
        <begin position="220"/>
        <end position="240"/>
    </location>
</feature>
<dbReference type="OrthoDB" id="720394at2759"/>
<feature type="region of interest" description="Disordered" evidence="1">
    <location>
        <begin position="220"/>
        <end position="259"/>
    </location>
</feature>
<evidence type="ECO:0000256" key="1">
    <source>
        <dbReference type="SAM" id="MobiDB-lite"/>
    </source>
</evidence>
<protein>
    <recommendedName>
        <fullName evidence="2">Transposase MuDR N-terminal domain-containing protein</fullName>
    </recommendedName>
</protein>
<accession>A0A5J9UAS3</accession>
<evidence type="ECO:0000259" key="2">
    <source>
        <dbReference type="Pfam" id="PF09322"/>
    </source>
</evidence>
<feature type="compositionally biased region" description="Basic and acidic residues" evidence="1">
    <location>
        <begin position="59"/>
        <end position="85"/>
    </location>
</feature>
<dbReference type="AlphaFoldDB" id="A0A5J9UAS3"/>
<proteinExistence type="predicted"/>
<dbReference type="Gramene" id="TVU20626">
    <property type="protein sequence ID" value="TVU20626"/>
    <property type="gene ID" value="EJB05_36841"/>
</dbReference>
<feature type="region of interest" description="Disordered" evidence="1">
    <location>
        <begin position="1"/>
        <end position="112"/>
    </location>
</feature>
<dbReference type="EMBL" id="RWGY01000029">
    <property type="protein sequence ID" value="TVU20626.1"/>
    <property type="molecule type" value="Genomic_DNA"/>
</dbReference>
<evidence type="ECO:0000313" key="4">
    <source>
        <dbReference type="Proteomes" id="UP000324897"/>
    </source>
</evidence>